<reference evidence="11" key="1">
    <citation type="journal article" date="2019" name="Int. J. Syst. Evol. Microbiol.">
        <title>The Global Catalogue of Microorganisms (GCM) 10K type strain sequencing project: providing services to taxonomists for standard genome sequencing and annotation.</title>
        <authorList>
            <consortium name="The Broad Institute Genomics Platform"/>
            <consortium name="The Broad Institute Genome Sequencing Center for Infectious Disease"/>
            <person name="Wu L."/>
            <person name="Ma J."/>
        </authorList>
    </citation>
    <scope>NUCLEOTIDE SEQUENCE [LARGE SCALE GENOMIC DNA]</scope>
    <source>
        <strain evidence="11">CCUG 66188</strain>
    </source>
</reference>
<evidence type="ECO:0000313" key="10">
    <source>
        <dbReference type="EMBL" id="MFC6761492.1"/>
    </source>
</evidence>
<protein>
    <submittedName>
        <fullName evidence="10">Acyl-CoA dehydrogenase</fullName>
        <ecNumber evidence="10">1.3.8.-</ecNumber>
    </submittedName>
</protein>
<evidence type="ECO:0000256" key="3">
    <source>
        <dbReference type="ARBA" id="ARBA00022630"/>
    </source>
</evidence>
<dbReference type="InterPro" id="IPR013786">
    <property type="entry name" value="AcylCoA_DH/ox_N"/>
</dbReference>
<evidence type="ECO:0000256" key="1">
    <source>
        <dbReference type="ARBA" id="ARBA00001974"/>
    </source>
</evidence>
<gene>
    <name evidence="10" type="ORF">ACFQFQ_21820</name>
</gene>
<dbReference type="InterPro" id="IPR046373">
    <property type="entry name" value="Acyl-CoA_Oxase/DH_mid-dom_sf"/>
</dbReference>
<evidence type="ECO:0000259" key="9">
    <source>
        <dbReference type="Pfam" id="PF12806"/>
    </source>
</evidence>
<dbReference type="EC" id="1.3.8.-" evidence="10"/>
<keyword evidence="11" id="KW-1185">Reference proteome</keyword>
<dbReference type="Gene3D" id="1.20.140.10">
    <property type="entry name" value="Butyryl-CoA Dehydrogenase, subunit A, domain 3"/>
    <property type="match status" value="1"/>
</dbReference>
<dbReference type="InterPro" id="IPR006091">
    <property type="entry name" value="Acyl-CoA_Oxase/DH_mid-dom"/>
</dbReference>
<dbReference type="GO" id="GO:0016491">
    <property type="term" value="F:oxidoreductase activity"/>
    <property type="evidence" value="ECO:0007669"/>
    <property type="project" value="UniProtKB-KW"/>
</dbReference>
<dbReference type="InterPro" id="IPR009075">
    <property type="entry name" value="AcylCo_DH/oxidase_C"/>
</dbReference>
<evidence type="ECO:0000256" key="4">
    <source>
        <dbReference type="ARBA" id="ARBA00022827"/>
    </source>
</evidence>
<dbReference type="SUPFAM" id="SSF56645">
    <property type="entry name" value="Acyl-CoA dehydrogenase NM domain-like"/>
    <property type="match status" value="1"/>
</dbReference>
<keyword evidence="3 5" id="KW-0285">Flavoprotein</keyword>
<dbReference type="InterPro" id="IPR052166">
    <property type="entry name" value="Diverse_Acyl-CoA_DH"/>
</dbReference>
<comment type="similarity">
    <text evidence="2 5">Belongs to the acyl-CoA dehydrogenase family.</text>
</comment>
<dbReference type="Pfam" id="PF12806">
    <property type="entry name" value="Acyl-CoA_dh_C"/>
    <property type="match status" value="1"/>
</dbReference>
<dbReference type="InterPro" id="IPR025878">
    <property type="entry name" value="Acyl-CoA_dh-like_C_dom"/>
</dbReference>
<feature type="domain" description="Acyl-CoA oxidase/dehydrogenase middle" evidence="7">
    <location>
        <begin position="160"/>
        <end position="266"/>
    </location>
</feature>
<dbReference type="Gene3D" id="2.40.110.10">
    <property type="entry name" value="Butyryl-CoA Dehydrogenase, subunit A, domain 2"/>
    <property type="match status" value="1"/>
</dbReference>
<accession>A0ABW2B7B5</accession>
<feature type="domain" description="Acyl-CoA dehydrogenase/oxidase N-terminal" evidence="8">
    <location>
        <begin position="40"/>
        <end position="154"/>
    </location>
</feature>
<feature type="domain" description="Acyl-CoA dehydrogenase/oxidase C-terminal" evidence="6">
    <location>
        <begin position="281"/>
        <end position="449"/>
    </location>
</feature>
<dbReference type="InterPro" id="IPR036250">
    <property type="entry name" value="AcylCo_DH-like_C"/>
</dbReference>
<sequence>MAEFIRDREIEFLLYEFLDTEAVTARPRYEGQDRVAYGEILRTARALAERYMLPFYRKGDEEEVTMIDGQVRSIPEVKESWQAVCEGFMDMTADMDDGGLQLPETVARAVQFYFQCANISFAVYPFLTQGVVNLIRSFGTDAQKAQWIPQLTGGTASGTMALTEPAQGSALADITTRAEPQEDGSWRIFGQKIYISTGDTDASDNVVHMVLAKTKGAGAGAKGISLFLTPKWLPDSDGEAERNDVHLSGVLHKMGQRSSPTTVLTFGEKDGAKGWLVGEEGAGLSCMFQMMNEARIGVGIISAALAYRGFLYSLDYAQQRPQGRLPSNKNPKSPQVMLTEHADVRRLLLLQKAWSEGAMAMCLYAAALFEDQYTAPDEEDRTKAAILLDLLTPAVKSWSAKYGCISNEQAIQILGGAGYTRDHPVEQFYRDQRINPIHEGAEAIHGLDILGRKARMRDGAAIRAFADEVNATLAQAEHAGEQIKDMVAILQPRLSRLLSVTDELVAAQEQDLDRALANATLYLDVFGRVTAAWLWMRQALIAEAADPATPEDRDYYAGKLAAARFYVEWELPGVDHMLDLLEAQNPLPFEADAATL</sequence>
<comment type="caution">
    <text evidence="10">The sequence shown here is derived from an EMBL/GenBank/DDBJ whole genome shotgun (WGS) entry which is preliminary data.</text>
</comment>
<dbReference type="Pfam" id="PF02770">
    <property type="entry name" value="Acyl-CoA_dh_M"/>
    <property type="match status" value="1"/>
</dbReference>
<dbReference type="Proteomes" id="UP001596353">
    <property type="component" value="Unassembled WGS sequence"/>
</dbReference>
<dbReference type="Pfam" id="PF00441">
    <property type="entry name" value="Acyl-CoA_dh_1"/>
    <property type="match status" value="1"/>
</dbReference>
<dbReference type="InterPro" id="IPR009100">
    <property type="entry name" value="AcylCoA_DH/oxidase_NM_dom_sf"/>
</dbReference>
<dbReference type="InterPro" id="IPR037069">
    <property type="entry name" value="AcylCoA_DH/ox_N_sf"/>
</dbReference>
<keyword evidence="5 10" id="KW-0560">Oxidoreductase</keyword>
<dbReference type="Gene3D" id="1.10.540.10">
    <property type="entry name" value="Acyl-CoA dehydrogenase/oxidase, N-terminal domain"/>
    <property type="match status" value="1"/>
</dbReference>
<name>A0ABW2B7B5_9RHOB</name>
<dbReference type="PANTHER" id="PTHR42803:SF3">
    <property type="entry name" value="ACYL-COA DEHYDROGENASE-RELATED"/>
    <property type="match status" value="1"/>
</dbReference>
<evidence type="ECO:0000259" key="8">
    <source>
        <dbReference type="Pfam" id="PF02771"/>
    </source>
</evidence>
<dbReference type="PANTHER" id="PTHR42803">
    <property type="entry name" value="ACYL-COA DEHYDROGENASE"/>
    <property type="match status" value="1"/>
</dbReference>
<keyword evidence="4 5" id="KW-0274">FAD</keyword>
<dbReference type="SUPFAM" id="SSF47203">
    <property type="entry name" value="Acyl-CoA dehydrogenase C-terminal domain-like"/>
    <property type="match status" value="1"/>
</dbReference>
<dbReference type="Pfam" id="PF02771">
    <property type="entry name" value="Acyl-CoA_dh_N"/>
    <property type="match status" value="1"/>
</dbReference>
<dbReference type="EMBL" id="JBHSWG010000003">
    <property type="protein sequence ID" value="MFC6761492.1"/>
    <property type="molecule type" value="Genomic_DNA"/>
</dbReference>
<evidence type="ECO:0000259" key="7">
    <source>
        <dbReference type="Pfam" id="PF02770"/>
    </source>
</evidence>
<proteinExistence type="inferred from homology"/>
<organism evidence="10 11">
    <name type="scientific">Sulfitobacter porphyrae</name>
    <dbReference type="NCBI Taxonomy" id="1246864"/>
    <lineage>
        <taxon>Bacteria</taxon>
        <taxon>Pseudomonadati</taxon>
        <taxon>Pseudomonadota</taxon>
        <taxon>Alphaproteobacteria</taxon>
        <taxon>Rhodobacterales</taxon>
        <taxon>Roseobacteraceae</taxon>
        <taxon>Sulfitobacter</taxon>
    </lineage>
</organism>
<evidence type="ECO:0000256" key="5">
    <source>
        <dbReference type="RuleBase" id="RU362125"/>
    </source>
</evidence>
<evidence type="ECO:0000259" key="6">
    <source>
        <dbReference type="Pfam" id="PF00441"/>
    </source>
</evidence>
<comment type="cofactor">
    <cofactor evidence="1 5">
        <name>FAD</name>
        <dbReference type="ChEBI" id="CHEBI:57692"/>
    </cofactor>
</comment>
<evidence type="ECO:0000313" key="11">
    <source>
        <dbReference type="Proteomes" id="UP001596353"/>
    </source>
</evidence>
<evidence type="ECO:0000256" key="2">
    <source>
        <dbReference type="ARBA" id="ARBA00009347"/>
    </source>
</evidence>
<feature type="domain" description="Acetyl-CoA dehydrogenase-like C-terminal" evidence="9">
    <location>
        <begin position="465"/>
        <end position="584"/>
    </location>
</feature>